<evidence type="ECO:0000313" key="6">
    <source>
        <dbReference type="EMBL" id="MDP4528923.1"/>
    </source>
</evidence>
<dbReference type="Pfam" id="PF00990">
    <property type="entry name" value="GGDEF"/>
    <property type="match status" value="1"/>
</dbReference>
<evidence type="ECO:0000313" key="7">
    <source>
        <dbReference type="Proteomes" id="UP001236258"/>
    </source>
</evidence>
<feature type="domain" description="Response regulatory" evidence="4">
    <location>
        <begin position="16"/>
        <end position="131"/>
    </location>
</feature>
<dbReference type="Gene3D" id="3.30.70.270">
    <property type="match status" value="1"/>
</dbReference>
<comment type="catalytic activity">
    <reaction evidence="2">
        <text>2 GTP = 3',3'-c-di-GMP + 2 diphosphate</text>
        <dbReference type="Rhea" id="RHEA:24898"/>
        <dbReference type="ChEBI" id="CHEBI:33019"/>
        <dbReference type="ChEBI" id="CHEBI:37565"/>
        <dbReference type="ChEBI" id="CHEBI:58805"/>
        <dbReference type="EC" id="2.7.7.65"/>
    </reaction>
</comment>
<gene>
    <name evidence="6" type="ORF">Q3O59_07770</name>
</gene>
<feature type="domain" description="GGDEF" evidence="5">
    <location>
        <begin position="174"/>
        <end position="311"/>
    </location>
</feature>
<evidence type="ECO:0000256" key="1">
    <source>
        <dbReference type="ARBA" id="ARBA00012528"/>
    </source>
</evidence>
<comment type="caution">
    <text evidence="6">The sequence shown here is derived from an EMBL/GenBank/DDBJ whole genome shotgun (WGS) entry which is preliminary data.</text>
</comment>
<dbReference type="InterPro" id="IPR011006">
    <property type="entry name" value="CheY-like_superfamily"/>
</dbReference>
<evidence type="ECO:0000259" key="5">
    <source>
        <dbReference type="PROSITE" id="PS50887"/>
    </source>
</evidence>
<accession>A0ABT9GPL8</accession>
<evidence type="ECO:0000256" key="2">
    <source>
        <dbReference type="ARBA" id="ARBA00034247"/>
    </source>
</evidence>
<sequence length="312" mass="35548">MDSATSMESGVNHRQRVLIIDDQKTNLKILADILRQDVDVTLAHSAEQGLRKATEYLPDLILLDVMMPGISGFELIKRLKHHSLTSAIPVIFITALNDSSHEEQGLRLGACDYIYKPFHAAIVQARVRLHLQLTRQRKMLEQLAHIDPLTGIANRRRYSQLLEQYWRSAIRQQSQLCVVMLDIDHFKEYNDHYGHAAGDKVLHQVAHCLKDSLKRPHDFIARYGGEEFVMLLPDSTEHGSQQLIEHCFAALAQLAIPHEFSPVSDVITLSAGGICCSPNRQHKLEDCLKQADDRLYQAKQQGKNRLCWYCPE</sequence>
<reference evidence="6 7" key="1">
    <citation type="submission" date="2023-08" db="EMBL/GenBank/DDBJ databases">
        <authorList>
            <person name="Joshi A."/>
            <person name="Thite S."/>
        </authorList>
    </citation>
    <scope>NUCLEOTIDE SEQUENCE [LARGE SCALE GENOMIC DNA]</scope>
    <source>
        <strain evidence="6 7">1E1</strain>
    </source>
</reference>
<dbReference type="Proteomes" id="UP001236258">
    <property type="component" value="Unassembled WGS sequence"/>
</dbReference>
<feature type="modified residue" description="4-aspartylphosphate" evidence="3">
    <location>
        <position position="64"/>
    </location>
</feature>
<dbReference type="InterPro" id="IPR001789">
    <property type="entry name" value="Sig_transdc_resp-reg_receiver"/>
</dbReference>
<evidence type="ECO:0000256" key="3">
    <source>
        <dbReference type="PROSITE-ProRule" id="PRU00169"/>
    </source>
</evidence>
<keyword evidence="3" id="KW-0597">Phosphoprotein</keyword>
<dbReference type="RefSeq" id="WP_305945015.1">
    <property type="nucleotide sequence ID" value="NZ_JAUZVY010000002.1"/>
</dbReference>
<dbReference type="SUPFAM" id="SSF55073">
    <property type="entry name" value="Nucleotide cyclase"/>
    <property type="match status" value="1"/>
</dbReference>
<dbReference type="CDD" id="cd01949">
    <property type="entry name" value="GGDEF"/>
    <property type="match status" value="1"/>
</dbReference>
<keyword evidence="6" id="KW-0548">Nucleotidyltransferase</keyword>
<dbReference type="PANTHER" id="PTHR45138">
    <property type="entry name" value="REGULATORY COMPONENTS OF SENSORY TRANSDUCTION SYSTEM"/>
    <property type="match status" value="1"/>
</dbReference>
<organism evidence="6 7">
    <name type="scientific">Alkalimonas delamerensis</name>
    <dbReference type="NCBI Taxonomy" id="265981"/>
    <lineage>
        <taxon>Bacteria</taxon>
        <taxon>Pseudomonadati</taxon>
        <taxon>Pseudomonadota</taxon>
        <taxon>Gammaproteobacteria</taxon>
        <taxon>Alkalimonas</taxon>
    </lineage>
</organism>
<dbReference type="EC" id="2.7.7.65" evidence="1"/>
<dbReference type="GO" id="GO:0052621">
    <property type="term" value="F:diguanylate cyclase activity"/>
    <property type="evidence" value="ECO:0007669"/>
    <property type="project" value="UniProtKB-EC"/>
</dbReference>
<evidence type="ECO:0000259" key="4">
    <source>
        <dbReference type="PROSITE" id="PS50110"/>
    </source>
</evidence>
<dbReference type="InterPro" id="IPR050469">
    <property type="entry name" value="Diguanylate_Cyclase"/>
</dbReference>
<dbReference type="Pfam" id="PF00072">
    <property type="entry name" value="Response_reg"/>
    <property type="match status" value="1"/>
</dbReference>
<dbReference type="EMBL" id="JAUZVY010000002">
    <property type="protein sequence ID" value="MDP4528923.1"/>
    <property type="molecule type" value="Genomic_DNA"/>
</dbReference>
<name>A0ABT9GPL8_9GAMM</name>
<keyword evidence="6" id="KW-0808">Transferase</keyword>
<protein>
    <recommendedName>
        <fullName evidence="1">diguanylate cyclase</fullName>
        <ecNumber evidence="1">2.7.7.65</ecNumber>
    </recommendedName>
</protein>
<dbReference type="SMART" id="SM00448">
    <property type="entry name" value="REC"/>
    <property type="match status" value="1"/>
</dbReference>
<dbReference type="SMART" id="SM00267">
    <property type="entry name" value="GGDEF"/>
    <property type="match status" value="1"/>
</dbReference>
<dbReference type="Gene3D" id="3.40.50.2300">
    <property type="match status" value="1"/>
</dbReference>
<dbReference type="InterPro" id="IPR029787">
    <property type="entry name" value="Nucleotide_cyclase"/>
</dbReference>
<dbReference type="PROSITE" id="PS50110">
    <property type="entry name" value="RESPONSE_REGULATORY"/>
    <property type="match status" value="1"/>
</dbReference>
<dbReference type="InterPro" id="IPR000160">
    <property type="entry name" value="GGDEF_dom"/>
</dbReference>
<proteinExistence type="predicted"/>
<dbReference type="PANTHER" id="PTHR45138:SF9">
    <property type="entry name" value="DIGUANYLATE CYCLASE DGCM-RELATED"/>
    <property type="match status" value="1"/>
</dbReference>
<keyword evidence="7" id="KW-1185">Reference proteome</keyword>
<dbReference type="SUPFAM" id="SSF52172">
    <property type="entry name" value="CheY-like"/>
    <property type="match status" value="1"/>
</dbReference>
<dbReference type="InterPro" id="IPR043128">
    <property type="entry name" value="Rev_trsase/Diguanyl_cyclase"/>
</dbReference>
<dbReference type="NCBIfam" id="TIGR00254">
    <property type="entry name" value="GGDEF"/>
    <property type="match status" value="1"/>
</dbReference>
<dbReference type="PROSITE" id="PS50887">
    <property type="entry name" value="GGDEF"/>
    <property type="match status" value="1"/>
</dbReference>